<feature type="binding site" evidence="1">
    <location>
        <position position="268"/>
    </location>
    <ligand>
        <name>Mg(2+)</name>
        <dbReference type="ChEBI" id="CHEBI:18420"/>
        <label>1</label>
    </ligand>
</feature>
<feature type="binding site" evidence="1">
    <location>
        <position position="62"/>
    </location>
    <ligand>
        <name>Mg(2+)</name>
        <dbReference type="ChEBI" id="CHEBI:18420"/>
        <label>1</label>
    </ligand>
</feature>
<gene>
    <name evidence="2" type="ORF">AB0763_16995</name>
</gene>
<dbReference type="GO" id="GO:0046872">
    <property type="term" value="F:metal ion binding"/>
    <property type="evidence" value="ECO:0007669"/>
    <property type="project" value="UniProtKB-KW"/>
</dbReference>
<feature type="binding site" evidence="1">
    <location>
        <position position="270"/>
    </location>
    <ligand>
        <name>Mg(2+)</name>
        <dbReference type="ChEBI" id="CHEBI:18420"/>
        <label>1</label>
    </ligand>
</feature>
<evidence type="ECO:0000256" key="1">
    <source>
        <dbReference type="PIRSR" id="PIRSR605502-1"/>
    </source>
</evidence>
<dbReference type="PANTHER" id="PTHR16222">
    <property type="entry name" value="ADP-RIBOSYLGLYCOHYDROLASE"/>
    <property type="match status" value="1"/>
</dbReference>
<dbReference type="Gene3D" id="1.10.4080.10">
    <property type="entry name" value="ADP-ribosylation/Crystallin J1"/>
    <property type="match status" value="1"/>
</dbReference>
<keyword evidence="2" id="KW-0614">Plasmid</keyword>
<dbReference type="InterPro" id="IPR036705">
    <property type="entry name" value="Ribosyl_crysJ1_sf"/>
</dbReference>
<feature type="binding site" evidence="1">
    <location>
        <position position="63"/>
    </location>
    <ligand>
        <name>Mg(2+)</name>
        <dbReference type="ChEBI" id="CHEBI:18420"/>
        <label>1</label>
    </ligand>
</feature>
<comment type="cofactor">
    <cofactor evidence="1">
        <name>Mg(2+)</name>
        <dbReference type="ChEBI" id="CHEBI:18420"/>
    </cofactor>
    <text evidence="1">Binds 2 magnesium ions per subunit.</text>
</comment>
<sequence>MDNNKMASNASFVSRSKGAMLGLALGDALGTTLEFKSKDSYVPLTDMVGGGPFRLNAGEWTDDTSMALCLAESLLAVGDHDAQDQIERYLRWREEGENSVKGYCFDIGNTVSSAINRYLDIGDPNAGIEESYTAGNGSLMRLAPVAVFFSTVKGVSKETLFAMAEASSVVTHAEQRAIQGCQIMAHLMDKVFHGERDKAVLFASLEAQFSHVHEDFFPLVSGAFVTKSRDEINGTGFVVDALEAALWCFAHSDNFAEGALLAANLGDDADTTAAIYGQLAGAFYSLEGLPSDWLAKLAWREKIEDYGKQLSQSRTV</sequence>
<dbReference type="InterPro" id="IPR005502">
    <property type="entry name" value="Ribosyl_crysJ1"/>
</dbReference>
<dbReference type="SUPFAM" id="SSF101478">
    <property type="entry name" value="ADP-ribosylglycohydrolase"/>
    <property type="match status" value="1"/>
</dbReference>
<accession>A0AB39HLJ3</accession>
<reference evidence="2" key="1">
    <citation type="submission" date="2024-07" db="EMBL/GenBank/DDBJ databases">
        <title>Genome Analysis of a Potential Novel Vibrio Species Secreting pH- and Thermo-stable Alginate Lyase and its Application in Producing Alginate Oligosaccharides.</title>
        <authorList>
            <person name="Huang H."/>
            <person name="Bao K."/>
        </authorList>
    </citation>
    <scope>NUCLEOTIDE SEQUENCE</scope>
    <source>
        <strain evidence="2">HB236076</strain>
        <plasmid evidence="2">p-HB236076</plasmid>
    </source>
</reference>
<dbReference type="AlphaFoldDB" id="A0AB39HLJ3"/>
<dbReference type="RefSeq" id="WP_306099636.1">
    <property type="nucleotide sequence ID" value="NZ_CP162602.1"/>
</dbReference>
<evidence type="ECO:0000313" key="2">
    <source>
        <dbReference type="EMBL" id="XDK26723.1"/>
    </source>
</evidence>
<geneLocation type="plasmid" evidence="2">
    <name>p-HB236076</name>
</geneLocation>
<name>A0AB39HLJ3_9VIBR</name>
<dbReference type="PANTHER" id="PTHR16222:SF12">
    <property type="entry name" value="ADP-RIBOSYLGLYCOHYDROLASE-RELATED"/>
    <property type="match status" value="1"/>
</dbReference>
<dbReference type="EMBL" id="CP162602">
    <property type="protein sequence ID" value="XDK26723.1"/>
    <property type="molecule type" value="Genomic_DNA"/>
</dbReference>
<organism evidence="2">
    <name type="scientific">Vibrio sp. HB236076</name>
    <dbReference type="NCBI Taxonomy" id="3232307"/>
    <lineage>
        <taxon>Bacteria</taxon>
        <taxon>Pseudomonadati</taxon>
        <taxon>Pseudomonadota</taxon>
        <taxon>Gammaproteobacteria</taxon>
        <taxon>Vibrionales</taxon>
        <taxon>Vibrionaceae</taxon>
        <taxon>Vibrio</taxon>
    </lineage>
</organism>
<protein>
    <submittedName>
        <fullName evidence="2">ADP-ribosylglycohydrolase family protein</fullName>
    </submittedName>
</protein>
<feature type="binding site" evidence="1">
    <location>
        <position position="271"/>
    </location>
    <ligand>
        <name>Mg(2+)</name>
        <dbReference type="ChEBI" id="CHEBI:18420"/>
        <label>1</label>
    </ligand>
</feature>
<dbReference type="KEGG" id="vih:AB0763_16995"/>
<keyword evidence="1" id="KW-0460">Magnesium</keyword>
<feature type="binding site" evidence="1">
    <location>
        <position position="61"/>
    </location>
    <ligand>
        <name>Mg(2+)</name>
        <dbReference type="ChEBI" id="CHEBI:18420"/>
        <label>1</label>
    </ligand>
</feature>
<dbReference type="Pfam" id="PF03747">
    <property type="entry name" value="ADP_ribosyl_GH"/>
    <property type="match status" value="1"/>
</dbReference>
<dbReference type="InterPro" id="IPR050792">
    <property type="entry name" value="ADP-ribosylglycohydrolase"/>
</dbReference>
<keyword evidence="1" id="KW-0479">Metal-binding</keyword>
<proteinExistence type="predicted"/>